<evidence type="ECO:0000256" key="2">
    <source>
        <dbReference type="PROSITE-ProRule" id="PRU00335"/>
    </source>
</evidence>
<dbReference type="PANTHER" id="PTHR43479">
    <property type="entry name" value="ACREF/ENVCD OPERON REPRESSOR-RELATED"/>
    <property type="match status" value="1"/>
</dbReference>
<dbReference type="InterPro" id="IPR050624">
    <property type="entry name" value="HTH-type_Tx_Regulator"/>
</dbReference>
<dbReference type="PRINTS" id="PR00455">
    <property type="entry name" value="HTHTETR"/>
</dbReference>
<reference evidence="4 5" key="2">
    <citation type="submission" date="2020-01" db="EMBL/GenBank/DDBJ databases">
        <title>Clostridiaceae sp. nov. isolated from the gut of human by culturomics.</title>
        <authorList>
            <person name="Chang Y."/>
        </authorList>
    </citation>
    <scope>NUCLEOTIDE SEQUENCE [LARGE SCALE GENOMIC DNA]</scope>
    <source>
        <strain evidence="4 5">DONG20-135</strain>
    </source>
</reference>
<evidence type="ECO:0000259" key="3">
    <source>
        <dbReference type="PROSITE" id="PS50977"/>
    </source>
</evidence>
<dbReference type="Proteomes" id="UP000434036">
    <property type="component" value="Unassembled WGS sequence"/>
</dbReference>
<keyword evidence="5" id="KW-1185">Reference proteome</keyword>
<dbReference type="AlphaFoldDB" id="A0A6N8U9F4"/>
<feature type="DNA-binding region" description="H-T-H motif" evidence="2">
    <location>
        <begin position="24"/>
        <end position="43"/>
    </location>
</feature>
<proteinExistence type="predicted"/>
<dbReference type="RefSeq" id="WP_160625875.1">
    <property type="nucleotide sequence ID" value="NZ_WUUQ01000008.1"/>
</dbReference>
<comment type="caution">
    <text evidence="4">The sequence shown here is derived from an EMBL/GenBank/DDBJ whole genome shotgun (WGS) entry which is preliminary data.</text>
</comment>
<keyword evidence="1 2" id="KW-0238">DNA-binding</keyword>
<organism evidence="4 5">
    <name type="scientific">Copranaerobaculum intestinale</name>
    <dbReference type="NCBI Taxonomy" id="2692629"/>
    <lineage>
        <taxon>Bacteria</taxon>
        <taxon>Bacillati</taxon>
        <taxon>Bacillota</taxon>
        <taxon>Erysipelotrichia</taxon>
        <taxon>Erysipelotrichales</taxon>
        <taxon>Erysipelotrichaceae</taxon>
        <taxon>Copranaerobaculum</taxon>
    </lineage>
</organism>
<dbReference type="Gene3D" id="1.10.357.10">
    <property type="entry name" value="Tetracycline Repressor, domain 2"/>
    <property type="match status" value="1"/>
</dbReference>
<name>A0A6N8U9F4_9FIRM</name>
<dbReference type="InterPro" id="IPR009057">
    <property type="entry name" value="Homeodomain-like_sf"/>
</dbReference>
<accession>A0A6N8U9F4</accession>
<dbReference type="Pfam" id="PF00440">
    <property type="entry name" value="TetR_N"/>
    <property type="match status" value="1"/>
</dbReference>
<dbReference type="PROSITE" id="PS50977">
    <property type="entry name" value="HTH_TETR_2"/>
    <property type="match status" value="1"/>
</dbReference>
<dbReference type="PANTHER" id="PTHR43479:SF11">
    <property type="entry name" value="ACREF_ENVCD OPERON REPRESSOR-RELATED"/>
    <property type="match status" value="1"/>
</dbReference>
<protein>
    <submittedName>
        <fullName evidence="4">TetR family transcriptional regulator</fullName>
    </submittedName>
</protein>
<evidence type="ECO:0000313" key="5">
    <source>
        <dbReference type="Proteomes" id="UP000434036"/>
    </source>
</evidence>
<dbReference type="EMBL" id="WUUQ01000008">
    <property type="protein sequence ID" value="MXQ74490.1"/>
    <property type="molecule type" value="Genomic_DNA"/>
</dbReference>
<dbReference type="GO" id="GO:0003677">
    <property type="term" value="F:DNA binding"/>
    <property type="evidence" value="ECO:0007669"/>
    <property type="project" value="UniProtKB-UniRule"/>
</dbReference>
<dbReference type="InterPro" id="IPR001647">
    <property type="entry name" value="HTH_TetR"/>
</dbReference>
<reference evidence="4 5" key="1">
    <citation type="submission" date="2019-12" db="EMBL/GenBank/DDBJ databases">
        <authorList>
            <person name="Yang R."/>
        </authorList>
    </citation>
    <scope>NUCLEOTIDE SEQUENCE [LARGE SCALE GENOMIC DNA]</scope>
    <source>
        <strain evidence="4 5">DONG20-135</strain>
    </source>
</reference>
<dbReference type="SUPFAM" id="SSF46689">
    <property type="entry name" value="Homeodomain-like"/>
    <property type="match status" value="1"/>
</dbReference>
<feature type="domain" description="HTH tetR-type" evidence="3">
    <location>
        <begin position="1"/>
        <end position="61"/>
    </location>
</feature>
<evidence type="ECO:0000313" key="4">
    <source>
        <dbReference type="EMBL" id="MXQ74490.1"/>
    </source>
</evidence>
<evidence type="ECO:0000256" key="1">
    <source>
        <dbReference type="ARBA" id="ARBA00023125"/>
    </source>
</evidence>
<gene>
    <name evidence="4" type="ORF">GSF08_11195</name>
</gene>
<sequence length="193" mass="22338">MGKKTRIDEAARTLFLEYGFEDTSVNAIVAKADVAKGTFYTYYKDKEEIITKTIMREHSSVIETNLKLSKQYCEETGIPWCQAFIEQTISYFGEHPDLCKLLDHGARARLMMKDVVVDTMCESIPLLNEFYDHLRQKHEEDRDVRNRFLLLSQMLGFTCYQSYVLHKPDDIEHVKPLLMEAAMGLCRGGCIHV</sequence>